<keyword evidence="1" id="KW-0732">Signal</keyword>
<reference evidence="2" key="1">
    <citation type="submission" date="2019-12" db="EMBL/GenBank/DDBJ databases">
        <title>An insight into the sialome of adult female Ixodes ricinus ticks feeding for 6 days.</title>
        <authorList>
            <person name="Perner J."/>
            <person name="Ribeiro J.M.C."/>
        </authorList>
    </citation>
    <scope>NUCLEOTIDE SEQUENCE</scope>
    <source>
        <strain evidence="2">Semi-engorged</strain>
        <tissue evidence="2">Salivary glands</tissue>
    </source>
</reference>
<evidence type="ECO:0000256" key="1">
    <source>
        <dbReference type="SAM" id="SignalP"/>
    </source>
</evidence>
<protein>
    <submittedName>
        <fullName evidence="2">Putative secreted protein</fullName>
    </submittedName>
</protein>
<evidence type="ECO:0000313" key="2">
    <source>
        <dbReference type="EMBL" id="MXU83678.1"/>
    </source>
</evidence>
<sequence length="76" mass="8604">MLDFCLCLVAFFGRFSGWKVRAQTCICLILFHLSSCRRSTSLWHDRGILFSSLKPSSGRGSKARNRASFSLFVVVQ</sequence>
<feature type="signal peptide" evidence="1">
    <location>
        <begin position="1"/>
        <end position="22"/>
    </location>
</feature>
<dbReference type="EMBL" id="GIFC01001595">
    <property type="protein sequence ID" value="MXU83678.1"/>
    <property type="molecule type" value="Transcribed_RNA"/>
</dbReference>
<name>A0A6B0TWH3_IXORI</name>
<feature type="chain" id="PRO_5025636569" evidence="1">
    <location>
        <begin position="23"/>
        <end position="76"/>
    </location>
</feature>
<proteinExistence type="predicted"/>
<accession>A0A6B0TWH3</accession>
<organism evidence="2">
    <name type="scientific">Ixodes ricinus</name>
    <name type="common">Common tick</name>
    <name type="synonym">Acarus ricinus</name>
    <dbReference type="NCBI Taxonomy" id="34613"/>
    <lineage>
        <taxon>Eukaryota</taxon>
        <taxon>Metazoa</taxon>
        <taxon>Ecdysozoa</taxon>
        <taxon>Arthropoda</taxon>
        <taxon>Chelicerata</taxon>
        <taxon>Arachnida</taxon>
        <taxon>Acari</taxon>
        <taxon>Parasitiformes</taxon>
        <taxon>Ixodida</taxon>
        <taxon>Ixodoidea</taxon>
        <taxon>Ixodidae</taxon>
        <taxon>Ixodinae</taxon>
        <taxon>Ixodes</taxon>
    </lineage>
</organism>
<dbReference type="AlphaFoldDB" id="A0A6B0TWH3"/>